<dbReference type="HOGENOM" id="CLU_2248865_0_0_3"/>
<dbReference type="Proteomes" id="UP000010474">
    <property type="component" value="Chromosome"/>
</dbReference>
<keyword evidence="1" id="KW-0812">Transmembrane</keyword>
<dbReference type="eggNOG" id="ENOG5031W5D">
    <property type="taxonomic scope" value="Bacteria"/>
</dbReference>
<feature type="transmembrane region" description="Helical" evidence="1">
    <location>
        <begin position="16"/>
        <end position="38"/>
    </location>
</feature>
<dbReference type="STRING" id="272123.Anacy_1570"/>
<feature type="transmembrane region" description="Helical" evidence="1">
    <location>
        <begin position="45"/>
        <end position="72"/>
    </location>
</feature>
<name>K9ZEB1_ANACC</name>
<gene>
    <name evidence="2" type="ordered locus">Anacy_1570</name>
</gene>
<dbReference type="AlphaFoldDB" id="K9ZEB1"/>
<proteinExistence type="predicted"/>
<evidence type="ECO:0000313" key="2">
    <source>
        <dbReference type="EMBL" id="AFZ57074.1"/>
    </source>
</evidence>
<dbReference type="EMBL" id="CP003659">
    <property type="protein sequence ID" value="AFZ57074.1"/>
    <property type="molecule type" value="Genomic_DNA"/>
</dbReference>
<keyword evidence="1" id="KW-1133">Transmembrane helix</keyword>
<feature type="transmembrane region" description="Helical" evidence="1">
    <location>
        <begin position="78"/>
        <end position="96"/>
    </location>
</feature>
<dbReference type="PATRIC" id="fig|272123.3.peg.1715"/>
<protein>
    <submittedName>
        <fullName evidence="2">Ycf66 family protein</fullName>
    </submittedName>
</protein>
<evidence type="ECO:0000256" key="1">
    <source>
        <dbReference type="SAM" id="Phobius"/>
    </source>
</evidence>
<dbReference type="KEGG" id="acy:Anacy_1570"/>
<sequence length="107" mass="12620">MFTLAQVSFGRNSTSLIGIIYLLFAVAYFLIMLFLLFLRRSKSRNLILVFDIIQLIFVPLIMLFCGFILLFQGWRLDPILQFVQFLLFILITYLLIKDIVFSTIDRK</sequence>
<keyword evidence="1" id="KW-0472">Membrane</keyword>
<accession>K9ZEB1</accession>
<evidence type="ECO:0000313" key="3">
    <source>
        <dbReference type="Proteomes" id="UP000010474"/>
    </source>
</evidence>
<organism evidence="2 3">
    <name type="scientific">Anabaena cylindrica (strain ATCC 27899 / PCC 7122)</name>
    <dbReference type="NCBI Taxonomy" id="272123"/>
    <lineage>
        <taxon>Bacteria</taxon>
        <taxon>Bacillati</taxon>
        <taxon>Cyanobacteriota</taxon>
        <taxon>Cyanophyceae</taxon>
        <taxon>Nostocales</taxon>
        <taxon>Nostocaceae</taxon>
        <taxon>Anabaena</taxon>
    </lineage>
</organism>
<keyword evidence="3" id="KW-1185">Reference proteome</keyword>
<reference evidence="3" key="1">
    <citation type="journal article" date="2013" name="Proc. Natl. Acad. Sci. U.S.A.">
        <title>Improving the coverage of the cyanobacterial phylum using diversity-driven genome sequencing.</title>
        <authorList>
            <person name="Shih P.M."/>
            <person name="Wu D."/>
            <person name="Latifi A."/>
            <person name="Axen S.D."/>
            <person name="Fewer D.P."/>
            <person name="Talla E."/>
            <person name="Calteau A."/>
            <person name="Cai F."/>
            <person name="Tandeau de Marsac N."/>
            <person name="Rippka R."/>
            <person name="Herdman M."/>
            <person name="Sivonen K."/>
            <person name="Coursin T."/>
            <person name="Laurent T."/>
            <person name="Goodwin L."/>
            <person name="Nolan M."/>
            <person name="Davenport K.W."/>
            <person name="Han C.S."/>
            <person name="Rubin E.M."/>
            <person name="Eisen J.A."/>
            <person name="Woyke T."/>
            <person name="Gugger M."/>
            <person name="Kerfeld C.A."/>
        </authorList>
    </citation>
    <scope>NUCLEOTIDE SEQUENCE [LARGE SCALE GENOMIC DNA]</scope>
    <source>
        <strain evidence="3">ATCC 27899 / PCC 7122</strain>
    </source>
</reference>
<dbReference type="OrthoDB" id="488439at2"/>